<comment type="pathway">
    <text evidence="4">Nucleotide-sugar biosynthesis; ADP-L-glycero-beta-D-manno-heptose biosynthesis; ADP-L-glycero-beta-D-manno-heptose from D-glycero-beta-D-manno-heptose 7-phosphate: step 4/4.</text>
</comment>
<dbReference type="Gene3D" id="3.90.25.10">
    <property type="entry name" value="UDP-galactose 4-epimerase, domain 1"/>
    <property type="match status" value="1"/>
</dbReference>
<keyword evidence="3 4" id="KW-0119">Carbohydrate metabolism</keyword>
<feature type="binding site" evidence="4">
    <location>
        <position position="185"/>
    </location>
    <ligand>
        <name>substrate</name>
    </ligand>
</feature>
<feature type="binding site" evidence="4">
    <location>
        <position position="53"/>
    </location>
    <ligand>
        <name>NADP(+)</name>
        <dbReference type="ChEBI" id="CHEBI:58349"/>
    </ligand>
</feature>
<dbReference type="EC" id="5.1.3.20" evidence="4"/>
<protein>
    <recommendedName>
        <fullName evidence="4">ADP-L-glycero-D-manno-heptose-6-epimerase</fullName>
        <ecNumber evidence="4">5.1.3.20</ecNumber>
    </recommendedName>
    <alternativeName>
        <fullName evidence="4">ADP-L-glycero-beta-D-manno-heptose-6-epimerase</fullName>
        <shortName evidence="4">ADP-glyceromanno-heptose 6-epimerase</shortName>
        <shortName evidence="4">ADP-hep 6-epimerase</shortName>
        <shortName evidence="4">AGME</shortName>
    </alternativeName>
</protein>
<gene>
    <name evidence="4" type="primary">hldD</name>
    <name evidence="6" type="ORF">A1Q5_14510</name>
</gene>
<evidence type="ECO:0000256" key="3">
    <source>
        <dbReference type="ARBA" id="ARBA00023277"/>
    </source>
</evidence>
<comment type="similarity">
    <text evidence="4">Belongs to the NAD(P)-dependent epimerase/dehydratase family. HldD subfamily.</text>
</comment>
<name>A0ABX3AP41_ALILO</name>
<dbReference type="InterPro" id="IPR036291">
    <property type="entry name" value="NAD(P)-bd_dom_sf"/>
</dbReference>
<accession>A0ABX3AP41</accession>
<comment type="subunit">
    <text evidence="4">Homopentamer.</text>
</comment>
<feature type="binding site" evidence="4">
    <location>
        <position position="38"/>
    </location>
    <ligand>
        <name>NADP(+)</name>
        <dbReference type="ChEBI" id="CHEBI:58349"/>
    </ligand>
</feature>
<feature type="binding site" evidence="4">
    <location>
        <position position="174"/>
    </location>
    <ligand>
        <name>substrate</name>
    </ligand>
</feature>
<feature type="binding site" evidence="4">
    <location>
        <position position="214"/>
    </location>
    <ligand>
        <name>substrate</name>
    </ligand>
</feature>
<keyword evidence="1 4" id="KW-0521">NADP</keyword>
<feature type="binding site" evidence="4">
    <location>
        <position position="183"/>
    </location>
    <ligand>
        <name>NADP(+)</name>
        <dbReference type="ChEBI" id="CHEBI:58349"/>
    </ligand>
</feature>
<dbReference type="PANTHER" id="PTHR43103:SF3">
    <property type="entry name" value="ADP-L-GLYCERO-D-MANNO-HEPTOSE-6-EPIMERASE"/>
    <property type="match status" value="1"/>
</dbReference>
<comment type="cofactor">
    <cofactor evidence="4">
        <name>NADP(+)</name>
        <dbReference type="ChEBI" id="CHEBI:58349"/>
    </cofactor>
    <text evidence="4">Binds 1 NADP(+) per subunit.</text>
</comment>
<evidence type="ECO:0000313" key="6">
    <source>
        <dbReference type="EMBL" id="OEF09485.1"/>
    </source>
</evidence>
<feature type="binding site" evidence="4">
    <location>
        <position position="143"/>
    </location>
    <ligand>
        <name>NADP(+)</name>
        <dbReference type="ChEBI" id="CHEBI:58349"/>
    </ligand>
</feature>
<keyword evidence="2 4" id="KW-0413">Isomerase</keyword>
<comment type="catalytic activity">
    <reaction evidence="4">
        <text>ADP-D-glycero-beta-D-manno-heptose = ADP-L-glycero-beta-D-manno-heptose</text>
        <dbReference type="Rhea" id="RHEA:17577"/>
        <dbReference type="ChEBI" id="CHEBI:59967"/>
        <dbReference type="ChEBI" id="CHEBI:61506"/>
        <dbReference type="EC" id="5.1.3.20"/>
    </reaction>
</comment>
<dbReference type="Pfam" id="PF01370">
    <property type="entry name" value="Epimerase"/>
    <property type="match status" value="1"/>
</dbReference>
<dbReference type="InterPro" id="IPR011912">
    <property type="entry name" value="Heptose_epim"/>
</dbReference>
<comment type="caution">
    <text evidence="6">The sequence shown here is derived from an EMBL/GenBank/DDBJ whole genome shotgun (WGS) entry which is preliminary data.</text>
</comment>
<feature type="binding site" evidence="4">
    <location>
        <position position="92"/>
    </location>
    <ligand>
        <name>NADP(+)</name>
        <dbReference type="ChEBI" id="CHEBI:58349"/>
    </ligand>
</feature>
<feature type="binding site" evidence="4">
    <location>
        <begin position="75"/>
        <end position="79"/>
    </location>
    <ligand>
        <name>NADP(+)</name>
        <dbReference type="ChEBI" id="CHEBI:58349"/>
    </ligand>
</feature>
<dbReference type="PANTHER" id="PTHR43103">
    <property type="entry name" value="NUCLEOSIDE-DIPHOSPHATE-SUGAR EPIMERASE"/>
    <property type="match status" value="1"/>
</dbReference>
<dbReference type="RefSeq" id="WP_017021737.1">
    <property type="nucleotide sequence ID" value="NZ_AJYJ02000143.1"/>
</dbReference>
<feature type="active site" description="Proton acceptor" evidence="4">
    <location>
        <position position="139"/>
    </location>
</feature>
<dbReference type="HAMAP" id="MF_01601">
    <property type="entry name" value="Heptose_epimerase"/>
    <property type="match status" value="1"/>
</dbReference>
<evidence type="ECO:0000256" key="1">
    <source>
        <dbReference type="ARBA" id="ARBA00022857"/>
    </source>
</evidence>
<proteinExistence type="inferred from homology"/>
<evidence type="ECO:0000256" key="4">
    <source>
        <dbReference type="HAMAP-Rule" id="MF_01601"/>
    </source>
</evidence>
<feature type="binding site" evidence="4">
    <location>
        <position position="277"/>
    </location>
    <ligand>
        <name>substrate</name>
    </ligand>
</feature>
<keyword evidence="7" id="KW-1185">Reference proteome</keyword>
<feature type="binding site" evidence="4">
    <location>
        <position position="192"/>
    </location>
    <ligand>
        <name>substrate</name>
    </ligand>
</feature>
<dbReference type="InterPro" id="IPR001509">
    <property type="entry name" value="Epimerase_deHydtase"/>
</dbReference>
<reference evidence="6 7" key="1">
    <citation type="journal article" date="2012" name="Science">
        <title>Ecological populations of bacteria act as socially cohesive units of antibiotic production and resistance.</title>
        <authorList>
            <person name="Cordero O.X."/>
            <person name="Wildschutte H."/>
            <person name="Kirkup B."/>
            <person name="Proehl S."/>
            <person name="Ngo L."/>
            <person name="Hussain F."/>
            <person name="Le Roux F."/>
            <person name="Mincer T."/>
            <person name="Polz M.F."/>
        </authorList>
    </citation>
    <scope>NUCLEOTIDE SEQUENCE [LARGE SCALE GENOMIC DNA]</scope>
    <source>
        <strain evidence="6 7">5S-186</strain>
    </source>
</reference>
<feature type="binding site" evidence="4">
    <location>
        <begin position="31"/>
        <end position="32"/>
    </location>
    <ligand>
        <name>NADP(+)</name>
        <dbReference type="ChEBI" id="CHEBI:58349"/>
    </ligand>
</feature>
<feature type="active site" description="Proton acceptor" evidence="4">
    <location>
        <position position="183"/>
    </location>
</feature>
<organism evidence="6 7">
    <name type="scientific">Aliivibrio logei 5S-186</name>
    <dbReference type="NCBI Taxonomy" id="626086"/>
    <lineage>
        <taxon>Bacteria</taxon>
        <taxon>Pseudomonadati</taxon>
        <taxon>Pseudomonadota</taxon>
        <taxon>Gammaproteobacteria</taxon>
        <taxon>Vibrionales</taxon>
        <taxon>Vibrionaceae</taxon>
        <taxon>Aliivibrio</taxon>
    </lineage>
</organism>
<dbReference type="SUPFAM" id="SSF51735">
    <property type="entry name" value="NAD(P)-binding Rossmann-fold domains"/>
    <property type="match status" value="1"/>
</dbReference>
<comment type="domain">
    <text evidence="4">Contains a large N-terminal NADP-binding domain, and a smaller C-terminal substrate-binding domain.</text>
</comment>
<dbReference type="CDD" id="cd05248">
    <property type="entry name" value="ADP_GME_SDR_e"/>
    <property type="match status" value="1"/>
</dbReference>
<dbReference type="Proteomes" id="UP000095059">
    <property type="component" value="Unassembled WGS sequence"/>
</dbReference>
<comment type="function">
    <text evidence="4">Catalyzes the interconversion between ADP-D-glycero-beta-D-manno-heptose and ADP-L-glycero-beta-D-manno-heptose via an epimerization at carbon 6 of the heptose.</text>
</comment>
<feature type="binding site" evidence="4">
    <location>
        <begin position="10"/>
        <end position="11"/>
    </location>
    <ligand>
        <name>NADP(+)</name>
        <dbReference type="ChEBI" id="CHEBI:58349"/>
    </ligand>
</feature>
<feature type="domain" description="NAD-dependent epimerase/dehydratase" evidence="5">
    <location>
        <begin position="2"/>
        <end position="241"/>
    </location>
</feature>
<sequence>MIIVTGGAGMIGSNIVKSLNDKGFNDILVVDNLKDGKKFKNLVDLDITDYMDKEDFITQIMAGDDFGSIDAIFHEGACSATTEWDGKYIMMNNYEYSKEVLHFCIEREIPFLYASSAATYGDTETFIEEREYEGALNVYGYSKQQFDNYVRRLWADAEAHGETISQITGFRYFNVYGPREQHKGSMASVAFHLNNQMNAGDNPKLFEGSDQFKRDFVYVGDVAAVNLWFLENGVSGIYNCGTGRAEPFQAVADAVIKHHNKGAVESIPFPDHLKGAYQEFTQADLTKLRAAGCDVEFKSVADGVAKYMTIINKN</sequence>
<evidence type="ECO:0000259" key="5">
    <source>
        <dbReference type="Pfam" id="PF01370"/>
    </source>
</evidence>
<dbReference type="NCBIfam" id="TIGR02197">
    <property type="entry name" value="heptose_epim"/>
    <property type="match status" value="1"/>
</dbReference>
<evidence type="ECO:0000256" key="2">
    <source>
        <dbReference type="ARBA" id="ARBA00023235"/>
    </source>
</evidence>
<feature type="binding site" evidence="4">
    <location>
        <begin position="206"/>
        <end position="209"/>
    </location>
    <ligand>
        <name>substrate</name>
    </ligand>
</feature>
<dbReference type="Gene3D" id="3.40.50.720">
    <property type="entry name" value="NAD(P)-binding Rossmann-like Domain"/>
    <property type="match status" value="1"/>
</dbReference>
<feature type="binding site" evidence="4">
    <location>
        <position position="175"/>
    </location>
    <ligand>
        <name>NADP(+)</name>
        <dbReference type="ChEBI" id="CHEBI:58349"/>
    </ligand>
</feature>
<dbReference type="EMBL" id="AJYJ02000143">
    <property type="protein sequence ID" value="OEF09485.1"/>
    <property type="molecule type" value="Genomic_DNA"/>
</dbReference>
<dbReference type="NCBIfam" id="NF008360">
    <property type="entry name" value="PRK11150.1"/>
    <property type="match status" value="1"/>
</dbReference>
<evidence type="ECO:0000313" key="7">
    <source>
        <dbReference type="Proteomes" id="UP000095059"/>
    </source>
</evidence>